<feature type="chain" id="PRO_5042877907" description="DUF2490 domain-containing protein" evidence="1">
    <location>
        <begin position="25"/>
        <end position="252"/>
    </location>
</feature>
<evidence type="ECO:0000313" key="3">
    <source>
        <dbReference type="Proteomes" id="UP000235162"/>
    </source>
</evidence>
<protein>
    <recommendedName>
        <fullName evidence="4">DUF2490 domain-containing protein</fullName>
    </recommendedName>
</protein>
<accession>A0AAP8SNI1</accession>
<dbReference type="AlphaFoldDB" id="A0AAP8SNI1"/>
<organism evidence="2 3">
    <name type="scientific">Halioglobus japonicus</name>
    <dbReference type="NCBI Taxonomy" id="930805"/>
    <lineage>
        <taxon>Bacteria</taxon>
        <taxon>Pseudomonadati</taxon>
        <taxon>Pseudomonadota</taxon>
        <taxon>Gammaproteobacteria</taxon>
        <taxon>Cellvibrionales</taxon>
        <taxon>Halieaceae</taxon>
        <taxon>Halioglobus</taxon>
    </lineage>
</organism>
<comment type="caution">
    <text evidence="2">The sequence shown here is derived from an EMBL/GenBank/DDBJ whole genome shotgun (WGS) entry which is preliminary data.</text>
</comment>
<dbReference type="Proteomes" id="UP000235162">
    <property type="component" value="Unassembled WGS sequence"/>
</dbReference>
<evidence type="ECO:0000256" key="1">
    <source>
        <dbReference type="SAM" id="SignalP"/>
    </source>
</evidence>
<evidence type="ECO:0008006" key="4">
    <source>
        <dbReference type="Google" id="ProtNLM"/>
    </source>
</evidence>
<dbReference type="SUPFAM" id="SSF56925">
    <property type="entry name" value="OMPA-like"/>
    <property type="match status" value="1"/>
</dbReference>
<name>A0AAP8SNI1_9GAMM</name>
<dbReference type="RefSeq" id="WP_084199369.1">
    <property type="nucleotide sequence ID" value="NZ_BMYL01000002.1"/>
</dbReference>
<dbReference type="EMBL" id="PKUR01000002">
    <property type="protein sequence ID" value="PLW86657.1"/>
    <property type="molecule type" value="Genomic_DNA"/>
</dbReference>
<keyword evidence="1" id="KW-0732">Signal</keyword>
<reference evidence="2 3" key="1">
    <citation type="submission" date="2018-01" db="EMBL/GenBank/DDBJ databases">
        <title>The draft genome sequence of Halioglobus japonicus S1-36.</title>
        <authorList>
            <person name="Du Z.-J."/>
            <person name="Shi M.-J."/>
        </authorList>
    </citation>
    <scope>NUCLEOTIDE SEQUENCE [LARGE SCALE GENOMIC DNA]</scope>
    <source>
        <strain evidence="2 3">S1-36</strain>
    </source>
</reference>
<proteinExistence type="predicted"/>
<sequence>MISNLFKRHIFATFMCLNAGVASAAEPGWDLQLELGATFQQKNDVQIPNDNEGTKFALDEISGSGPWATARADINWNIDEKHGMRFVLSPFSYSESGSLDEPVRFAGEEYAPDERIKASYRFNSWRVGYRYNFMDREDWRLWVGGTLKIRDAEIKLSQQGVSSKDDDLGVVPLLYFAAEYQINPEWLVQADFDGLAGGPGRAFDISARIAYRPDDKWTVGLGYRGLEGGVDGDDVYNFAWFNTAFTSVAYRF</sequence>
<keyword evidence="3" id="KW-1185">Reference proteome</keyword>
<gene>
    <name evidence="2" type="ORF">C0029_09695</name>
</gene>
<evidence type="ECO:0000313" key="2">
    <source>
        <dbReference type="EMBL" id="PLW86657.1"/>
    </source>
</evidence>
<feature type="signal peptide" evidence="1">
    <location>
        <begin position="1"/>
        <end position="24"/>
    </location>
</feature>
<dbReference type="InterPro" id="IPR011250">
    <property type="entry name" value="OMP/PagP_B-barrel"/>
</dbReference>
<dbReference type="KEGG" id="hja:BST95_10670"/>